<evidence type="ECO:0000256" key="8">
    <source>
        <dbReference type="SAM" id="MobiDB-lite"/>
    </source>
</evidence>
<dbReference type="Gene3D" id="3.30.160.60">
    <property type="entry name" value="Classic Zinc Finger"/>
    <property type="match status" value="1"/>
</dbReference>
<evidence type="ECO:0000313" key="11">
    <source>
        <dbReference type="Proteomes" id="UP000094526"/>
    </source>
</evidence>
<name>A0A1C1C7Q1_9EURO</name>
<evidence type="ECO:0000259" key="9">
    <source>
        <dbReference type="PROSITE" id="PS50157"/>
    </source>
</evidence>
<protein>
    <submittedName>
        <fullName evidence="10">Putative C2H2 finger domain protein</fullName>
    </submittedName>
</protein>
<keyword evidence="3" id="KW-0677">Repeat</keyword>
<feature type="compositionally biased region" description="Polar residues" evidence="8">
    <location>
        <begin position="213"/>
        <end position="222"/>
    </location>
</feature>
<evidence type="ECO:0000256" key="7">
    <source>
        <dbReference type="PROSITE-ProRule" id="PRU00042"/>
    </source>
</evidence>
<feature type="region of interest" description="Disordered" evidence="8">
    <location>
        <begin position="638"/>
        <end position="673"/>
    </location>
</feature>
<dbReference type="GO" id="GO:0000978">
    <property type="term" value="F:RNA polymerase II cis-regulatory region sequence-specific DNA binding"/>
    <property type="evidence" value="ECO:0007669"/>
    <property type="project" value="InterPro"/>
</dbReference>
<feature type="compositionally biased region" description="Low complexity" evidence="8">
    <location>
        <begin position="430"/>
        <end position="439"/>
    </location>
</feature>
<feature type="region of interest" description="Disordered" evidence="8">
    <location>
        <begin position="404"/>
        <end position="445"/>
    </location>
</feature>
<gene>
    <name evidence="10" type="ORF">CLCR_05396</name>
</gene>
<evidence type="ECO:0000256" key="4">
    <source>
        <dbReference type="ARBA" id="ARBA00022771"/>
    </source>
</evidence>
<dbReference type="Proteomes" id="UP000094526">
    <property type="component" value="Unassembled WGS sequence"/>
</dbReference>
<dbReference type="Pfam" id="PF04082">
    <property type="entry name" value="Fungal_trans"/>
    <property type="match status" value="1"/>
</dbReference>
<keyword evidence="5" id="KW-0862">Zinc</keyword>
<dbReference type="GO" id="GO:0005634">
    <property type="term" value="C:nucleus"/>
    <property type="evidence" value="ECO:0007669"/>
    <property type="project" value="UniProtKB-SubCell"/>
</dbReference>
<dbReference type="STRING" id="86049.A0A1C1C7Q1"/>
<dbReference type="GO" id="GO:0008270">
    <property type="term" value="F:zinc ion binding"/>
    <property type="evidence" value="ECO:0007669"/>
    <property type="project" value="UniProtKB-KW"/>
</dbReference>
<dbReference type="SMART" id="SM00355">
    <property type="entry name" value="ZnF_C2H2"/>
    <property type="match status" value="2"/>
</dbReference>
<evidence type="ECO:0000256" key="6">
    <source>
        <dbReference type="ARBA" id="ARBA00023242"/>
    </source>
</evidence>
<feature type="compositionally biased region" description="Polar residues" evidence="8">
    <location>
        <begin position="136"/>
        <end position="147"/>
    </location>
</feature>
<sequence length="1121" mass="124575">MAENDPVDRTDQETLTQHGSSDDAKPEQAGNEGGSGQPPKKRRRVVKPNPDKKFECKHEGCGKSYSRAEHLYRHQLNHTPKTIYRCDYPDCTRYFVRQDLCIRHRERHTTHGSQLAKRDAFAQSTSNDQPVPPTPSQNGLSQPQSYPMSAPNAPIRRESQSVNAQQQPPDTNLYGQQSHMSGNTVPPSPVATEPRFHPPTPQAVVARPEPQLHRTNSLGSNPMSPPQKHEQTGWSSGVRRQSFNNADYHREQPAYAPMQSLDRGLGQNVPPSPVRQYSGSSAPPVQPVRSNSDHAMDRNGMNGYMQSIDMASGSTYSSTGYPSAGVSSTADAAFAAAVSHGLTRNDQYPYGMVNTSMASVDISSGFGFPVFGGEEVPYTQTPFAVADDFTQWLFNDAHSGSNDFSPPNYIPGYSGHDQQQPAQGPYFDQSPSSSSNNYSTGGMQHPMSVTSILDSTATSQYIMSESKRHELLDLMQSQFVERPHDAVKKRKDSVFEGDMDSDGHILSLRMMHTYIGSYWYHQHAQLPILHKPTFSADRTPNLLLLMVIAIGAATLDKAYGTNLTDSAAEFANFVVWHLRWEIVRDVDFRPPAKLWVFQTLLLIEVYEKMYATRALHERAHIHHDSTLTLMRRGSSLLGRSASDSPPSLRGEQDNGRISVPFSGTETSKSEESWHRWITTEATRRAAFGAFVLDSIHATMFGHAAKMVAHEMRLPLPCDEGLWSAVSPSEASRVQSSLQTNGIKPIMFLEGLKRTLNGQRVRTNSFGRTILMAGLLSVSWHMSQRDLQISSLGPRTANSFGGPDKWKGVLLRAFDNWKRDFDEALAEATPAPSSPLRTPVVPPHPILRPVDDENIFESRTVLHHLAHIAAHVDVVDCQVFAGANRLLGRSITPKDYSVVREKIERWATKASARDAAFYALKFIVQVLIPPDGDGLDGISGRLYGHASPILPQAFEHNQYIARDDFLLNRPWVLYISALVVWCYGFALEGPIKPPPSEAEFATWEKKEQDMRQYLDRVAGVRAPDDLENVKGKNRCLGLLMILKESFESTRWELTHEAAGLLGNACSKLRGIDEDKIVGPSILSRDDPAYPSNGYYYGNGHARPMLHREGAREHITVANAAKV</sequence>
<accession>A0A1C1C7Q1</accession>
<feature type="region of interest" description="Disordered" evidence="8">
    <location>
        <begin position="261"/>
        <end position="290"/>
    </location>
</feature>
<evidence type="ECO:0000256" key="2">
    <source>
        <dbReference type="ARBA" id="ARBA00022723"/>
    </source>
</evidence>
<dbReference type="VEuPathDB" id="FungiDB:CLCR_05396"/>
<dbReference type="AlphaFoldDB" id="A0A1C1C7Q1"/>
<keyword evidence="6" id="KW-0539">Nucleus</keyword>
<keyword evidence="11" id="KW-1185">Reference proteome</keyword>
<dbReference type="EMBL" id="LGRB01000020">
    <property type="protein sequence ID" value="OCT44565.1"/>
    <property type="molecule type" value="Genomic_DNA"/>
</dbReference>
<feature type="domain" description="C2H2-type" evidence="9">
    <location>
        <begin position="84"/>
        <end position="113"/>
    </location>
</feature>
<evidence type="ECO:0000313" key="10">
    <source>
        <dbReference type="EMBL" id="OCT44565.1"/>
    </source>
</evidence>
<dbReference type="InterPro" id="IPR013087">
    <property type="entry name" value="Znf_C2H2_type"/>
</dbReference>
<organism evidence="10 11">
    <name type="scientific">Cladophialophora carrionii</name>
    <dbReference type="NCBI Taxonomy" id="86049"/>
    <lineage>
        <taxon>Eukaryota</taxon>
        <taxon>Fungi</taxon>
        <taxon>Dikarya</taxon>
        <taxon>Ascomycota</taxon>
        <taxon>Pezizomycotina</taxon>
        <taxon>Eurotiomycetes</taxon>
        <taxon>Chaetothyriomycetidae</taxon>
        <taxon>Chaetothyriales</taxon>
        <taxon>Herpotrichiellaceae</taxon>
        <taxon>Cladophialophora</taxon>
    </lineage>
</organism>
<dbReference type="OrthoDB" id="427030at2759"/>
<feature type="domain" description="C2H2-type" evidence="9">
    <location>
        <begin position="54"/>
        <end position="83"/>
    </location>
</feature>
<feature type="compositionally biased region" description="Basic and acidic residues" evidence="8">
    <location>
        <begin position="1"/>
        <end position="12"/>
    </location>
</feature>
<dbReference type="GO" id="GO:0000785">
    <property type="term" value="C:chromatin"/>
    <property type="evidence" value="ECO:0007669"/>
    <property type="project" value="TreeGrafter"/>
</dbReference>
<dbReference type="GO" id="GO:0000981">
    <property type="term" value="F:DNA-binding transcription factor activity, RNA polymerase II-specific"/>
    <property type="evidence" value="ECO:0007669"/>
    <property type="project" value="InterPro"/>
</dbReference>
<feature type="compositionally biased region" description="Basic and acidic residues" evidence="8">
    <location>
        <begin position="49"/>
        <end position="59"/>
    </location>
</feature>
<dbReference type="SUPFAM" id="SSF57667">
    <property type="entry name" value="beta-beta-alpha zinc fingers"/>
    <property type="match status" value="1"/>
</dbReference>
<feature type="region of interest" description="Disordered" evidence="8">
    <location>
        <begin position="107"/>
        <end position="238"/>
    </location>
</feature>
<feature type="region of interest" description="Disordered" evidence="8">
    <location>
        <begin position="1"/>
        <end position="59"/>
    </location>
</feature>
<dbReference type="PANTHER" id="PTHR40626:SF11">
    <property type="entry name" value="ZINC FINGER PROTEIN YPR022C"/>
    <property type="match status" value="1"/>
</dbReference>
<proteinExistence type="predicted"/>
<comment type="subcellular location">
    <subcellularLocation>
        <location evidence="1">Nucleus</location>
    </subcellularLocation>
</comment>
<evidence type="ECO:0000256" key="5">
    <source>
        <dbReference type="ARBA" id="ARBA00022833"/>
    </source>
</evidence>
<dbReference type="eggNOG" id="KOG1721">
    <property type="taxonomic scope" value="Eukaryota"/>
</dbReference>
<dbReference type="PROSITE" id="PS50157">
    <property type="entry name" value="ZINC_FINGER_C2H2_2"/>
    <property type="match status" value="2"/>
</dbReference>
<feature type="compositionally biased region" description="Polar residues" evidence="8">
    <location>
        <begin position="160"/>
        <end position="185"/>
    </location>
</feature>
<comment type="caution">
    <text evidence="10">The sequence shown here is derived from an EMBL/GenBank/DDBJ whole genome shotgun (WGS) entry which is preliminary data.</text>
</comment>
<dbReference type="InterPro" id="IPR036236">
    <property type="entry name" value="Znf_C2H2_sf"/>
</dbReference>
<evidence type="ECO:0000256" key="1">
    <source>
        <dbReference type="ARBA" id="ARBA00004123"/>
    </source>
</evidence>
<reference evidence="11" key="1">
    <citation type="submission" date="2015-07" db="EMBL/GenBank/DDBJ databases">
        <authorList>
            <person name="Teixeira M.M."/>
            <person name="Souza R.C."/>
            <person name="Almeida L.G."/>
            <person name="Vicente V.A."/>
            <person name="de Hoog S."/>
            <person name="Bocca A.L."/>
            <person name="de Almeida S.R."/>
            <person name="Vasconcelos A.T."/>
            <person name="Felipe M.S."/>
        </authorList>
    </citation>
    <scope>NUCLEOTIDE SEQUENCE [LARGE SCALE GENOMIC DNA]</scope>
    <source>
        <strain evidence="11">KSF</strain>
    </source>
</reference>
<dbReference type="InterPro" id="IPR007219">
    <property type="entry name" value="XnlR_reg_dom"/>
</dbReference>
<dbReference type="GO" id="GO:0006351">
    <property type="term" value="P:DNA-templated transcription"/>
    <property type="evidence" value="ECO:0007669"/>
    <property type="project" value="InterPro"/>
</dbReference>
<dbReference type="VEuPathDB" id="FungiDB:G647_07244"/>
<dbReference type="PANTHER" id="PTHR40626">
    <property type="entry name" value="MIP31509P"/>
    <property type="match status" value="1"/>
</dbReference>
<keyword evidence="4 7" id="KW-0863">Zinc-finger</keyword>
<dbReference type="InterPro" id="IPR051059">
    <property type="entry name" value="VerF-like"/>
</dbReference>
<dbReference type="PROSITE" id="PS00028">
    <property type="entry name" value="ZINC_FINGER_C2H2_1"/>
    <property type="match status" value="2"/>
</dbReference>
<evidence type="ECO:0000256" key="3">
    <source>
        <dbReference type="ARBA" id="ARBA00022737"/>
    </source>
</evidence>
<keyword evidence="2" id="KW-0479">Metal-binding</keyword>
<dbReference type="CDD" id="cd12148">
    <property type="entry name" value="fungal_TF_MHR"/>
    <property type="match status" value="1"/>
</dbReference>